<reference evidence="1" key="1">
    <citation type="submission" date="2024-05" db="EMBL/GenBank/DDBJ databases">
        <authorList>
            <person name="Herbig A.F."/>
            <person name="Pendergrass E.L."/>
        </authorList>
    </citation>
    <scope>NUCLEOTIDE SEQUENCE</scope>
</reference>
<proteinExistence type="predicted"/>
<name>A0AAU8BB44_9CAUD</name>
<gene>
    <name evidence="1" type="ORF">Adastra046</name>
</gene>
<dbReference type="EMBL" id="PP819608">
    <property type="protein sequence ID" value="XCD09594.1"/>
    <property type="molecule type" value="Genomic_DNA"/>
</dbReference>
<evidence type="ECO:0000313" key="1">
    <source>
        <dbReference type="EMBL" id="XCD09594.1"/>
    </source>
</evidence>
<organism evidence="1">
    <name type="scientific">Bacillus phage Adastra</name>
    <dbReference type="NCBI Taxonomy" id="3143958"/>
    <lineage>
        <taxon>Viruses</taxon>
        <taxon>Duplodnaviria</taxon>
        <taxon>Heunggongvirae</taxon>
        <taxon>Uroviricota</taxon>
        <taxon>Caudoviricetes</taxon>
        <taxon>Herelleviridae</taxon>
        <taxon>Spounavirinae</taxon>
        <taxon>Okubovirus</taxon>
    </lineage>
</organism>
<evidence type="ECO:0008006" key="2">
    <source>
        <dbReference type="Google" id="ProtNLM"/>
    </source>
</evidence>
<protein>
    <recommendedName>
        <fullName evidence="2">Terminase small subunit</fullName>
    </recommendedName>
</protein>
<sequence>MKRSMVSSLSASFKKAAMPADVEEAKLRNRETLEIMKNKYLEDVAKGKADGIRNAKELVEVMKMEMLLLGEATERTETNSPEEEVRINKITQYLDVNDENVSGILAGLMDELNEANDALDQSHVKKDTKEDASVTDIDSAVLDELAQQAMDDYMNKEDDE</sequence>
<accession>A0AAU8BB44</accession>